<evidence type="ECO:0000313" key="1">
    <source>
        <dbReference type="EMBL" id="VEL27336.1"/>
    </source>
</evidence>
<evidence type="ECO:0000313" key="2">
    <source>
        <dbReference type="Proteomes" id="UP000784294"/>
    </source>
</evidence>
<organism evidence="1 2">
    <name type="scientific">Protopolystoma xenopodis</name>
    <dbReference type="NCBI Taxonomy" id="117903"/>
    <lineage>
        <taxon>Eukaryota</taxon>
        <taxon>Metazoa</taxon>
        <taxon>Spiralia</taxon>
        <taxon>Lophotrochozoa</taxon>
        <taxon>Platyhelminthes</taxon>
        <taxon>Monogenea</taxon>
        <taxon>Polyopisthocotylea</taxon>
        <taxon>Polystomatidea</taxon>
        <taxon>Polystomatidae</taxon>
        <taxon>Protopolystoma</taxon>
    </lineage>
</organism>
<keyword evidence="2" id="KW-1185">Reference proteome</keyword>
<proteinExistence type="predicted"/>
<accession>A0A3S5AMB4</accession>
<gene>
    <name evidence="1" type="ORF">PXEA_LOCUS20776</name>
</gene>
<name>A0A3S5AMB4_9PLAT</name>
<reference evidence="1" key="1">
    <citation type="submission" date="2018-11" db="EMBL/GenBank/DDBJ databases">
        <authorList>
            <consortium name="Pathogen Informatics"/>
        </authorList>
    </citation>
    <scope>NUCLEOTIDE SEQUENCE</scope>
</reference>
<sequence length="86" mass="9124">MISLRRPRAASPLPSFATCAVAAAGVGDAARLVNEDVHDEGGGLDVADEKLYVLVVAVEILMKNCHDRIGQPNANRARVNGLETKE</sequence>
<dbReference type="EMBL" id="CAAALY010086538">
    <property type="protein sequence ID" value="VEL27336.1"/>
    <property type="molecule type" value="Genomic_DNA"/>
</dbReference>
<protein>
    <submittedName>
        <fullName evidence="1">Uncharacterized protein</fullName>
    </submittedName>
</protein>
<dbReference type="AlphaFoldDB" id="A0A3S5AMB4"/>
<dbReference type="Proteomes" id="UP000784294">
    <property type="component" value="Unassembled WGS sequence"/>
</dbReference>
<comment type="caution">
    <text evidence="1">The sequence shown here is derived from an EMBL/GenBank/DDBJ whole genome shotgun (WGS) entry which is preliminary data.</text>
</comment>